<dbReference type="AlphaFoldDB" id="A0A444XDJ7"/>
<protein>
    <submittedName>
        <fullName evidence="1">Uncharacterized protein</fullName>
    </submittedName>
</protein>
<organism evidence="1 2">
    <name type="scientific">Arachis hypogaea</name>
    <name type="common">Peanut</name>
    <dbReference type="NCBI Taxonomy" id="3818"/>
    <lineage>
        <taxon>Eukaryota</taxon>
        <taxon>Viridiplantae</taxon>
        <taxon>Streptophyta</taxon>
        <taxon>Embryophyta</taxon>
        <taxon>Tracheophyta</taxon>
        <taxon>Spermatophyta</taxon>
        <taxon>Magnoliopsida</taxon>
        <taxon>eudicotyledons</taxon>
        <taxon>Gunneridae</taxon>
        <taxon>Pentapetalae</taxon>
        <taxon>rosids</taxon>
        <taxon>fabids</taxon>
        <taxon>Fabales</taxon>
        <taxon>Fabaceae</taxon>
        <taxon>Papilionoideae</taxon>
        <taxon>50 kb inversion clade</taxon>
        <taxon>dalbergioids sensu lato</taxon>
        <taxon>Dalbergieae</taxon>
        <taxon>Pterocarpus clade</taxon>
        <taxon>Arachis</taxon>
    </lineage>
</organism>
<keyword evidence="2" id="KW-1185">Reference proteome</keyword>
<dbReference type="Proteomes" id="UP000289738">
    <property type="component" value="Chromosome B09"/>
</dbReference>
<sequence>MRGVKGIREDRSLRKGENWGALKFINGATCYTNESLEPPIMSTKFASAAKKANNQGIGLARDHESSMISFLKH</sequence>
<gene>
    <name evidence="1" type="ORF">Ahy_B09g095041</name>
</gene>
<reference evidence="1 2" key="1">
    <citation type="submission" date="2019-01" db="EMBL/GenBank/DDBJ databases">
        <title>Sequencing of cultivated peanut Arachis hypogaea provides insights into genome evolution and oil improvement.</title>
        <authorList>
            <person name="Chen X."/>
        </authorList>
    </citation>
    <scope>NUCLEOTIDE SEQUENCE [LARGE SCALE GENOMIC DNA]</scope>
    <source>
        <strain evidence="2">cv. Fuhuasheng</strain>
        <tissue evidence="1">Leaves</tissue>
    </source>
</reference>
<proteinExistence type="predicted"/>
<accession>A0A444XDJ7</accession>
<evidence type="ECO:0000313" key="1">
    <source>
        <dbReference type="EMBL" id="RYQ87523.1"/>
    </source>
</evidence>
<dbReference type="EMBL" id="SDMP01000019">
    <property type="protein sequence ID" value="RYQ87523.1"/>
    <property type="molecule type" value="Genomic_DNA"/>
</dbReference>
<evidence type="ECO:0000313" key="2">
    <source>
        <dbReference type="Proteomes" id="UP000289738"/>
    </source>
</evidence>
<name>A0A444XDJ7_ARAHY</name>
<comment type="caution">
    <text evidence="1">The sequence shown here is derived from an EMBL/GenBank/DDBJ whole genome shotgun (WGS) entry which is preliminary data.</text>
</comment>